<comment type="caution">
    <text evidence="6">The sequence shown here is derived from an EMBL/GenBank/DDBJ whole genome shotgun (WGS) entry which is preliminary data.</text>
</comment>
<dbReference type="PROSITE" id="PS50404">
    <property type="entry name" value="GST_NTER"/>
    <property type="match status" value="1"/>
</dbReference>
<evidence type="ECO:0000256" key="3">
    <source>
        <dbReference type="RuleBase" id="RU003494"/>
    </source>
</evidence>
<dbReference type="InterPro" id="IPR036282">
    <property type="entry name" value="Glutathione-S-Trfase_C_sf"/>
</dbReference>
<dbReference type="InterPro" id="IPR036249">
    <property type="entry name" value="Thioredoxin-like_sf"/>
</dbReference>
<dbReference type="SFLD" id="SFLDG00358">
    <property type="entry name" value="Main_(cytGST)"/>
    <property type="match status" value="1"/>
</dbReference>
<dbReference type="GO" id="GO:0005737">
    <property type="term" value="C:cytoplasm"/>
    <property type="evidence" value="ECO:0007669"/>
    <property type="project" value="TreeGrafter"/>
</dbReference>
<dbReference type="GO" id="GO:0004364">
    <property type="term" value="F:glutathione transferase activity"/>
    <property type="evidence" value="ECO:0007669"/>
    <property type="project" value="UniProtKB-EC"/>
</dbReference>
<reference evidence="6" key="1">
    <citation type="submission" date="2020-03" db="EMBL/GenBank/DDBJ databases">
        <title>Genome of Pelagibius litoralis DSM 21314T.</title>
        <authorList>
            <person name="Wang G."/>
        </authorList>
    </citation>
    <scope>NUCLEOTIDE SEQUENCE</scope>
    <source>
        <strain evidence="6">DSM 21314</strain>
    </source>
</reference>
<dbReference type="InterPro" id="IPR040079">
    <property type="entry name" value="Glutathione_S-Trfase"/>
</dbReference>
<dbReference type="GO" id="GO:0043295">
    <property type="term" value="F:glutathione binding"/>
    <property type="evidence" value="ECO:0007669"/>
    <property type="project" value="TreeGrafter"/>
</dbReference>
<dbReference type="Proteomes" id="UP000761264">
    <property type="component" value="Unassembled WGS sequence"/>
</dbReference>
<sequence>MIMKPTLFGPSYSVYVRIVKIALAEKGVAYDQVEFDVFDRKDWPEDWLERHPFGLVPAFEHDGFRLYEARAITRYIDEGFLGPSLQPGSARDRALMAQVISVLDGQGYWPMVRQIFIQSIERPREGEADEAIIAAALPKADRCLAALAALLGDHAYFTGSDFSLADAHAAPMFHYFLEAPEGQQLLQAQPSLEAWWQRVVQRQSVQSTYVPPDPP</sequence>
<feature type="domain" description="GST C-terminal" evidence="5">
    <location>
        <begin position="89"/>
        <end position="215"/>
    </location>
</feature>
<feature type="domain" description="GST N-terminal" evidence="4">
    <location>
        <begin position="3"/>
        <end position="84"/>
    </location>
</feature>
<dbReference type="SUPFAM" id="SSF52833">
    <property type="entry name" value="Thioredoxin-like"/>
    <property type="match status" value="1"/>
</dbReference>
<dbReference type="PROSITE" id="PS50405">
    <property type="entry name" value="GST_CTER"/>
    <property type="match status" value="1"/>
</dbReference>
<name>A0A967EVU0_9PROT</name>
<dbReference type="InterPro" id="IPR004045">
    <property type="entry name" value="Glutathione_S-Trfase_N"/>
</dbReference>
<dbReference type="Gene3D" id="3.40.30.10">
    <property type="entry name" value="Glutaredoxin"/>
    <property type="match status" value="1"/>
</dbReference>
<dbReference type="InterPro" id="IPR010987">
    <property type="entry name" value="Glutathione-S-Trfase_C-like"/>
</dbReference>
<protein>
    <recommendedName>
        <fullName evidence="1">glutathione transferase</fullName>
        <ecNumber evidence="1">2.5.1.18</ecNumber>
    </recommendedName>
</protein>
<dbReference type="Pfam" id="PF00043">
    <property type="entry name" value="GST_C"/>
    <property type="match status" value="1"/>
</dbReference>
<evidence type="ECO:0000259" key="5">
    <source>
        <dbReference type="PROSITE" id="PS50405"/>
    </source>
</evidence>
<proteinExistence type="inferred from homology"/>
<evidence type="ECO:0000259" key="4">
    <source>
        <dbReference type="PROSITE" id="PS50404"/>
    </source>
</evidence>
<dbReference type="Gene3D" id="1.20.1050.10">
    <property type="match status" value="1"/>
</dbReference>
<dbReference type="PANTHER" id="PTHR43900">
    <property type="entry name" value="GLUTATHIONE S-TRANSFERASE RHO"/>
    <property type="match status" value="1"/>
</dbReference>
<keyword evidence="7" id="KW-1185">Reference proteome</keyword>
<dbReference type="Pfam" id="PF02798">
    <property type="entry name" value="GST_N"/>
    <property type="match status" value="1"/>
</dbReference>
<evidence type="ECO:0000256" key="2">
    <source>
        <dbReference type="ARBA" id="ARBA00022679"/>
    </source>
</evidence>
<keyword evidence="2" id="KW-0808">Transferase</keyword>
<gene>
    <name evidence="6" type="ORF">HBA54_10710</name>
</gene>
<evidence type="ECO:0000313" key="6">
    <source>
        <dbReference type="EMBL" id="NIA69062.1"/>
    </source>
</evidence>
<accession>A0A967EVU0</accession>
<dbReference type="SFLD" id="SFLDS00019">
    <property type="entry name" value="Glutathione_Transferase_(cytos"/>
    <property type="match status" value="1"/>
</dbReference>
<dbReference type="EMBL" id="JAAQPH010000007">
    <property type="protein sequence ID" value="NIA69062.1"/>
    <property type="molecule type" value="Genomic_DNA"/>
</dbReference>
<dbReference type="SUPFAM" id="SSF47616">
    <property type="entry name" value="GST C-terminal domain-like"/>
    <property type="match status" value="1"/>
</dbReference>
<dbReference type="EC" id="2.5.1.18" evidence="1"/>
<evidence type="ECO:0000313" key="7">
    <source>
        <dbReference type="Proteomes" id="UP000761264"/>
    </source>
</evidence>
<evidence type="ECO:0000256" key="1">
    <source>
        <dbReference type="ARBA" id="ARBA00012452"/>
    </source>
</evidence>
<comment type="similarity">
    <text evidence="3">Belongs to the GST superfamily.</text>
</comment>
<dbReference type="PANTHER" id="PTHR43900:SF3">
    <property type="entry name" value="GLUTATHIONE S-TRANSFERASE RHO"/>
    <property type="match status" value="1"/>
</dbReference>
<organism evidence="6 7">
    <name type="scientific">Pelagibius litoralis</name>
    <dbReference type="NCBI Taxonomy" id="374515"/>
    <lineage>
        <taxon>Bacteria</taxon>
        <taxon>Pseudomonadati</taxon>
        <taxon>Pseudomonadota</taxon>
        <taxon>Alphaproteobacteria</taxon>
        <taxon>Rhodospirillales</taxon>
        <taxon>Rhodovibrionaceae</taxon>
        <taxon>Pelagibius</taxon>
    </lineage>
</organism>
<dbReference type="CDD" id="cd00299">
    <property type="entry name" value="GST_C_family"/>
    <property type="match status" value="1"/>
</dbReference>
<dbReference type="InterPro" id="IPR004046">
    <property type="entry name" value="GST_C"/>
</dbReference>
<dbReference type="AlphaFoldDB" id="A0A967EVU0"/>